<evidence type="ECO:0000256" key="3">
    <source>
        <dbReference type="PROSITE-ProRule" id="PRU00182"/>
    </source>
</evidence>
<feature type="domain" description="RNA-binding S4" evidence="5">
    <location>
        <begin position="4"/>
        <end position="71"/>
    </location>
</feature>
<evidence type="ECO:0000256" key="4">
    <source>
        <dbReference type="SAM" id="MobiDB-lite"/>
    </source>
</evidence>
<reference evidence="7" key="1">
    <citation type="journal article" date="2019" name="Int. J. Syst. Evol. Microbiol.">
        <title>The Global Catalogue of Microorganisms (GCM) 10K type strain sequencing project: providing services to taxonomists for standard genome sequencing and annotation.</title>
        <authorList>
            <consortium name="The Broad Institute Genomics Platform"/>
            <consortium name="The Broad Institute Genome Sequencing Center for Infectious Disease"/>
            <person name="Wu L."/>
            <person name="Ma J."/>
        </authorList>
    </citation>
    <scope>NUCLEOTIDE SEQUENCE [LARGE SCALE GENOMIC DNA]</scope>
    <source>
        <strain evidence="7">NBRC 108565</strain>
    </source>
</reference>
<dbReference type="InterPro" id="IPR036986">
    <property type="entry name" value="S4_RNA-bd_sf"/>
</dbReference>
<dbReference type="EMBL" id="AP027729">
    <property type="protein sequence ID" value="BDZ43778.1"/>
    <property type="molecule type" value="Genomic_DNA"/>
</dbReference>
<dbReference type="InterPro" id="IPR047048">
    <property type="entry name" value="TlyA"/>
</dbReference>
<dbReference type="Pfam" id="PF01479">
    <property type="entry name" value="S4"/>
    <property type="match status" value="1"/>
</dbReference>
<dbReference type="SMART" id="SM00363">
    <property type="entry name" value="S4"/>
    <property type="match status" value="1"/>
</dbReference>
<dbReference type="Proteomes" id="UP001321475">
    <property type="component" value="Chromosome"/>
</dbReference>
<dbReference type="PANTHER" id="PTHR32319">
    <property type="entry name" value="BACTERIAL HEMOLYSIN-LIKE PROTEIN"/>
    <property type="match status" value="1"/>
</dbReference>
<dbReference type="CDD" id="cd00165">
    <property type="entry name" value="S4"/>
    <property type="match status" value="1"/>
</dbReference>
<dbReference type="Gene3D" id="3.40.50.150">
    <property type="entry name" value="Vaccinia Virus protein VP39"/>
    <property type="match status" value="1"/>
</dbReference>
<evidence type="ECO:0000256" key="1">
    <source>
        <dbReference type="ARBA" id="ARBA00022884"/>
    </source>
</evidence>
<feature type="region of interest" description="Disordered" evidence="4">
    <location>
        <begin position="106"/>
        <end position="132"/>
    </location>
</feature>
<gene>
    <name evidence="6" type="ORF">GCM10025865_30770</name>
</gene>
<sequence length="132" mass="13543">MSGARLDAELVRRGLARSRDAAKASVAAGRVTVEGRVAGKPSQPVRADQHIVVDLDPEDPGYASRAAHKLVGALDALERDGRLDGVDGATCLDLGASTGGFTDVLLRRGPRTSWPSTSGTNSSGRSSGTTCG</sequence>
<protein>
    <recommendedName>
        <fullName evidence="5">RNA-binding S4 domain-containing protein</fullName>
    </recommendedName>
</protein>
<accession>A0ABM8G6T0</accession>
<dbReference type="Pfam" id="PF01728">
    <property type="entry name" value="FtsJ"/>
    <property type="match status" value="1"/>
</dbReference>
<keyword evidence="1 3" id="KW-0694">RNA-binding</keyword>
<name>A0ABM8G6T0_9CELL</name>
<evidence type="ECO:0000313" key="6">
    <source>
        <dbReference type="EMBL" id="BDZ43778.1"/>
    </source>
</evidence>
<comment type="similarity">
    <text evidence="2">Belongs to the TlyA family.</text>
</comment>
<dbReference type="InterPro" id="IPR002877">
    <property type="entry name" value="RNA_MeTrfase_FtsJ_dom"/>
</dbReference>
<proteinExistence type="inferred from homology"/>
<dbReference type="InterPro" id="IPR002942">
    <property type="entry name" value="S4_RNA-bd"/>
</dbReference>
<dbReference type="PANTHER" id="PTHR32319:SF0">
    <property type="entry name" value="BACTERIAL HEMOLYSIN-LIKE PROTEIN"/>
    <property type="match status" value="1"/>
</dbReference>
<feature type="compositionally biased region" description="Low complexity" evidence="4">
    <location>
        <begin position="116"/>
        <end position="132"/>
    </location>
</feature>
<evidence type="ECO:0000256" key="2">
    <source>
        <dbReference type="ARBA" id="ARBA00029460"/>
    </source>
</evidence>
<evidence type="ECO:0000259" key="5">
    <source>
        <dbReference type="SMART" id="SM00363"/>
    </source>
</evidence>
<evidence type="ECO:0000313" key="7">
    <source>
        <dbReference type="Proteomes" id="UP001321475"/>
    </source>
</evidence>
<organism evidence="6 7">
    <name type="scientific">Paraoerskovia sediminicola</name>
    <dbReference type="NCBI Taxonomy" id="1138587"/>
    <lineage>
        <taxon>Bacteria</taxon>
        <taxon>Bacillati</taxon>
        <taxon>Actinomycetota</taxon>
        <taxon>Actinomycetes</taxon>
        <taxon>Micrococcales</taxon>
        <taxon>Cellulomonadaceae</taxon>
        <taxon>Paraoerskovia</taxon>
    </lineage>
</organism>
<dbReference type="Gene3D" id="3.10.290.10">
    <property type="entry name" value="RNA-binding S4 domain"/>
    <property type="match status" value="1"/>
</dbReference>
<dbReference type="InterPro" id="IPR029063">
    <property type="entry name" value="SAM-dependent_MTases_sf"/>
</dbReference>
<keyword evidence="7" id="KW-1185">Reference proteome</keyword>
<dbReference type="PROSITE" id="PS50889">
    <property type="entry name" value="S4"/>
    <property type="match status" value="1"/>
</dbReference>
<dbReference type="SUPFAM" id="SSF55174">
    <property type="entry name" value="Alpha-L RNA-binding motif"/>
    <property type="match status" value="1"/>
</dbReference>